<dbReference type="GO" id="GO:0008168">
    <property type="term" value="F:methyltransferase activity"/>
    <property type="evidence" value="ECO:0007669"/>
    <property type="project" value="UniProtKB-KW"/>
</dbReference>
<dbReference type="GO" id="GO:0032259">
    <property type="term" value="P:methylation"/>
    <property type="evidence" value="ECO:0007669"/>
    <property type="project" value="UniProtKB-KW"/>
</dbReference>
<organism evidence="3 4">
    <name type="scientific">Microbacterium gawkjiense</name>
    <dbReference type="NCBI Taxonomy" id="3067309"/>
    <lineage>
        <taxon>Bacteria</taxon>
        <taxon>Bacillati</taxon>
        <taxon>Actinomycetota</taxon>
        <taxon>Actinomycetes</taxon>
        <taxon>Micrococcales</taxon>
        <taxon>Microbacteriaceae</taxon>
        <taxon>Microbacterium</taxon>
    </lineage>
</organism>
<evidence type="ECO:0000313" key="4">
    <source>
        <dbReference type="Proteomes" id="UP001251849"/>
    </source>
</evidence>
<dbReference type="PANTHER" id="PTHR43861">
    <property type="entry name" value="TRANS-ACONITATE 2-METHYLTRANSFERASE-RELATED"/>
    <property type="match status" value="1"/>
</dbReference>
<dbReference type="Gene3D" id="3.40.50.150">
    <property type="entry name" value="Vaccinia Virus protein VP39"/>
    <property type="match status" value="1"/>
</dbReference>
<evidence type="ECO:0000259" key="2">
    <source>
        <dbReference type="Pfam" id="PF13649"/>
    </source>
</evidence>
<dbReference type="SUPFAM" id="SSF53335">
    <property type="entry name" value="S-adenosyl-L-methionine-dependent methyltransferases"/>
    <property type="match status" value="1"/>
</dbReference>
<dbReference type="RefSeq" id="WP_311861300.1">
    <property type="nucleotide sequence ID" value="NZ_JAUZVV010000001.1"/>
</dbReference>
<dbReference type="InterPro" id="IPR041698">
    <property type="entry name" value="Methyltransf_25"/>
</dbReference>
<dbReference type="EMBL" id="JAUZVV010000001">
    <property type="protein sequence ID" value="MDT3316478.1"/>
    <property type="molecule type" value="Genomic_DNA"/>
</dbReference>
<dbReference type="EC" id="2.1.1.-" evidence="3"/>
<dbReference type="CDD" id="cd02440">
    <property type="entry name" value="AdoMet_MTases"/>
    <property type="match status" value="1"/>
</dbReference>
<evidence type="ECO:0000313" key="3">
    <source>
        <dbReference type="EMBL" id="MDT3316478.1"/>
    </source>
</evidence>
<sequence length="238" mass="26264">MTDYDPRIVDLYDVDNPDGPDHDFYRALADQCGAQSILDLGCGTGMLTVTVARAGRRAVGVDPSHAMLEVARRRDGGDEVEWVEGDSRVAPSGPFDLALMTGNAVQHIPDADWGRTLRDLRARMRPGGTLSFESRNPAFGEWESWSAAPTHRDTPHGILTEWMDVEVVDDRVVRFRAHNRFATGETVVEEQSLVFRDRGEITSDLTAAGFSVDRVAGEWDGTPFDGTSRVMIFVARAL</sequence>
<accession>A0ABU3G9J4</accession>
<reference evidence="3 4" key="1">
    <citation type="submission" date="2023-08" db="EMBL/GenBank/DDBJ databases">
        <title>Microbacterium aquilitoris sp. nov. and Microbacterium gwkjibeachense sp. nov., isolated from beach.</title>
        <authorList>
            <person name="Lee S.D."/>
            <person name="Yang H."/>
            <person name="Kim I."/>
        </authorList>
    </citation>
    <scope>NUCLEOTIDE SEQUENCE [LARGE SCALE GENOMIC DNA]</scope>
    <source>
        <strain evidence="3 4">KSW4-11</strain>
    </source>
</reference>
<dbReference type="Pfam" id="PF13649">
    <property type="entry name" value="Methyltransf_25"/>
    <property type="match status" value="1"/>
</dbReference>
<comment type="caution">
    <text evidence="3">The sequence shown here is derived from an EMBL/GenBank/DDBJ whole genome shotgun (WGS) entry which is preliminary data.</text>
</comment>
<gene>
    <name evidence="3" type="ORF">Q9S71_06540</name>
</gene>
<name>A0ABU3G9J4_9MICO</name>
<keyword evidence="4" id="KW-1185">Reference proteome</keyword>
<keyword evidence="3" id="KW-0489">Methyltransferase</keyword>
<feature type="domain" description="Methyltransferase" evidence="2">
    <location>
        <begin position="37"/>
        <end position="128"/>
    </location>
</feature>
<proteinExistence type="predicted"/>
<dbReference type="Proteomes" id="UP001251849">
    <property type="component" value="Unassembled WGS sequence"/>
</dbReference>
<protein>
    <submittedName>
        <fullName evidence="3">Class I SAM-dependent methyltransferase</fullName>
        <ecNumber evidence="3">2.1.1.-</ecNumber>
    </submittedName>
</protein>
<evidence type="ECO:0000256" key="1">
    <source>
        <dbReference type="ARBA" id="ARBA00022679"/>
    </source>
</evidence>
<keyword evidence="1 3" id="KW-0808">Transferase</keyword>
<dbReference type="InterPro" id="IPR029063">
    <property type="entry name" value="SAM-dependent_MTases_sf"/>
</dbReference>